<evidence type="ECO:0000256" key="2">
    <source>
        <dbReference type="SAM" id="SignalP"/>
    </source>
</evidence>
<dbReference type="EMBL" id="JADCUA010000015">
    <property type="protein sequence ID" value="KAH9834568.1"/>
    <property type="molecule type" value="Genomic_DNA"/>
</dbReference>
<accession>A0ABQ8KB04</accession>
<proteinExistence type="predicted"/>
<dbReference type="GeneID" id="71997339"/>
<evidence type="ECO:0000313" key="4">
    <source>
        <dbReference type="Proteomes" id="UP000814176"/>
    </source>
</evidence>
<keyword evidence="4" id="KW-1185">Reference proteome</keyword>
<keyword evidence="2" id="KW-0732">Signal</keyword>
<name>A0ABQ8KB04_9APHY</name>
<gene>
    <name evidence="3" type="ORF">C8Q71DRAFT_147794</name>
</gene>
<evidence type="ECO:0000256" key="1">
    <source>
        <dbReference type="SAM" id="MobiDB-lite"/>
    </source>
</evidence>
<evidence type="ECO:0000313" key="3">
    <source>
        <dbReference type="EMBL" id="KAH9834568.1"/>
    </source>
</evidence>
<feature type="chain" id="PRO_5046300543" evidence="2">
    <location>
        <begin position="22"/>
        <end position="120"/>
    </location>
</feature>
<reference evidence="3 4" key="1">
    <citation type="journal article" date="2021" name="Environ. Microbiol.">
        <title>Gene family expansions and transcriptome signatures uncover fungal adaptations to wood decay.</title>
        <authorList>
            <person name="Hage H."/>
            <person name="Miyauchi S."/>
            <person name="Viragh M."/>
            <person name="Drula E."/>
            <person name="Min B."/>
            <person name="Chaduli D."/>
            <person name="Navarro D."/>
            <person name="Favel A."/>
            <person name="Norest M."/>
            <person name="Lesage-Meessen L."/>
            <person name="Balint B."/>
            <person name="Merenyi Z."/>
            <person name="de Eugenio L."/>
            <person name="Morin E."/>
            <person name="Martinez A.T."/>
            <person name="Baldrian P."/>
            <person name="Stursova M."/>
            <person name="Martinez M.J."/>
            <person name="Novotny C."/>
            <person name="Magnuson J.K."/>
            <person name="Spatafora J.W."/>
            <person name="Maurice S."/>
            <person name="Pangilinan J."/>
            <person name="Andreopoulos W."/>
            <person name="LaButti K."/>
            <person name="Hundley H."/>
            <person name="Na H."/>
            <person name="Kuo A."/>
            <person name="Barry K."/>
            <person name="Lipzen A."/>
            <person name="Henrissat B."/>
            <person name="Riley R."/>
            <person name="Ahrendt S."/>
            <person name="Nagy L.G."/>
            <person name="Grigoriev I.V."/>
            <person name="Martin F."/>
            <person name="Rosso M.N."/>
        </authorList>
    </citation>
    <scope>NUCLEOTIDE SEQUENCE [LARGE SCALE GENOMIC DNA]</scope>
    <source>
        <strain evidence="3 4">CIRM-BRFM 1785</strain>
    </source>
</reference>
<protein>
    <submittedName>
        <fullName evidence="3">Uncharacterized protein</fullName>
    </submittedName>
</protein>
<feature type="signal peptide" evidence="2">
    <location>
        <begin position="1"/>
        <end position="21"/>
    </location>
</feature>
<sequence>MRFSTILALALATASAAPALAWSVESDASELLSRAYKGTDGKVHWSPGVRQGKQGCGSAKPRSVKEELYARTYIGPGGKVHYAPGVQGSRRPGSHHGPKGAGRPRELYERDLFYGSLYLD</sequence>
<organism evidence="3 4">
    <name type="scientific">Rhodofomes roseus</name>
    <dbReference type="NCBI Taxonomy" id="34475"/>
    <lineage>
        <taxon>Eukaryota</taxon>
        <taxon>Fungi</taxon>
        <taxon>Dikarya</taxon>
        <taxon>Basidiomycota</taxon>
        <taxon>Agaricomycotina</taxon>
        <taxon>Agaricomycetes</taxon>
        <taxon>Polyporales</taxon>
        <taxon>Rhodofomes</taxon>
    </lineage>
</organism>
<comment type="caution">
    <text evidence="3">The sequence shown here is derived from an EMBL/GenBank/DDBJ whole genome shotgun (WGS) entry which is preliminary data.</text>
</comment>
<dbReference type="RefSeq" id="XP_047777099.1">
    <property type="nucleotide sequence ID" value="XM_047916607.1"/>
</dbReference>
<feature type="region of interest" description="Disordered" evidence="1">
    <location>
        <begin position="81"/>
        <end position="105"/>
    </location>
</feature>
<dbReference type="Proteomes" id="UP000814176">
    <property type="component" value="Unassembled WGS sequence"/>
</dbReference>